<keyword evidence="3" id="KW-1185">Reference proteome</keyword>
<feature type="non-terminal residue" evidence="2">
    <location>
        <position position="1"/>
    </location>
</feature>
<evidence type="ECO:0000313" key="2">
    <source>
        <dbReference type="EMBL" id="KAF2848631.1"/>
    </source>
</evidence>
<dbReference type="InterPro" id="IPR040151">
    <property type="entry name" value="Gfd2/YDR514C-like"/>
</dbReference>
<evidence type="ECO:0000313" key="3">
    <source>
        <dbReference type="Proteomes" id="UP000799423"/>
    </source>
</evidence>
<dbReference type="InterPro" id="IPR048519">
    <property type="entry name" value="Gfd2/YDR514C-like_C"/>
</dbReference>
<name>A0A6A7AZB5_9PLEO</name>
<feature type="domain" description="Gfd2/YDR514C-like C-terminal" evidence="1">
    <location>
        <begin position="30"/>
        <end position="214"/>
    </location>
</feature>
<sequence length="232" mass="27005">LRQLDHFDILEYCLGFEKPNFPTLLENCHLVSIYVEREKDHPALWSELGFSILQRKKAQEHITKPGDHSETLMQSASFGHLRVQENMRFLNLKEDSRDIHSHRNRFGQTRFSTEQEAKWILKGVLTGQPIVLLTYYEDHDSHILPGLLELPLDDFGCILATISTQRIARERNIDWYMEKRKDLEDVSRFLGFKCEDLDGPTNYAGFNMVAAIQMAMRSKIRSAEIPLQTKVN</sequence>
<dbReference type="Pfam" id="PF21762">
    <property type="entry name" value="DEDDh_C"/>
    <property type="match status" value="1"/>
</dbReference>
<dbReference type="EMBL" id="MU006316">
    <property type="protein sequence ID" value="KAF2848631.1"/>
    <property type="molecule type" value="Genomic_DNA"/>
</dbReference>
<dbReference type="GO" id="GO:0005634">
    <property type="term" value="C:nucleus"/>
    <property type="evidence" value="ECO:0007669"/>
    <property type="project" value="TreeGrafter"/>
</dbReference>
<gene>
    <name evidence="2" type="ORF">T440DRAFT_356891</name>
</gene>
<proteinExistence type="predicted"/>
<dbReference type="AlphaFoldDB" id="A0A6A7AZB5"/>
<evidence type="ECO:0000259" key="1">
    <source>
        <dbReference type="Pfam" id="PF21762"/>
    </source>
</evidence>
<reference evidence="2" key="1">
    <citation type="submission" date="2020-01" db="EMBL/GenBank/DDBJ databases">
        <authorList>
            <consortium name="DOE Joint Genome Institute"/>
            <person name="Haridas S."/>
            <person name="Albert R."/>
            <person name="Binder M."/>
            <person name="Bloem J."/>
            <person name="Labutti K."/>
            <person name="Salamov A."/>
            <person name="Andreopoulos B."/>
            <person name="Baker S.E."/>
            <person name="Barry K."/>
            <person name="Bills G."/>
            <person name="Bluhm B.H."/>
            <person name="Cannon C."/>
            <person name="Castanera R."/>
            <person name="Culley D.E."/>
            <person name="Daum C."/>
            <person name="Ezra D."/>
            <person name="Gonzalez J.B."/>
            <person name="Henrissat B."/>
            <person name="Kuo A."/>
            <person name="Liang C."/>
            <person name="Lipzen A."/>
            <person name="Lutzoni F."/>
            <person name="Magnuson J."/>
            <person name="Mondo S."/>
            <person name="Nolan M."/>
            <person name="Ohm R."/>
            <person name="Pangilinan J."/>
            <person name="Park H.-J."/>
            <person name="Ramirez L."/>
            <person name="Alfaro M."/>
            <person name="Sun H."/>
            <person name="Tritt A."/>
            <person name="Yoshinaga Y."/>
            <person name="Zwiers L.-H."/>
            <person name="Turgeon B.G."/>
            <person name="Goodwin S.B."/>
            <person name="Spatafora J.W."/>
            <person name="Crous P.W."/>
            <person name="Grigoriev I.V."/>
        </authorList>
    </citation>
    <scope>NUCLEOTIDE SEQUENCE</scope>
    <source>
        <strain evidence="2">IPT5</strain>
    </source>
</reference>
<protein>
    <recommendedName>
        <fullName evidence="1">Gfd2/YDR514C-like C-terminal domain-containing protein</fullName>
    </recommendedName>
</protein>
<accession>A0A6A7AZB5</accession>
<organism evidence="2 3">
    <name type="scientific">Plenodomus tracheiphilus IPT5</name>
    <dbReference type="NCBI Taxonomy" id="1408161"/>
    <lineage>
        <taxon>Eukaryota</taxon>
        <taxon>Fungi</taxon>
        <taxon>Dikarya</taxon>
        <taxon>Ascomycota</taxon>
        <taxon>Pezizomycotina</taxon>
        <taxon>Dothideomycetes</taxon>
        <taxon>Pleosporomycetidae</taxon>
        <taxon>Pleosporales</taxon>
        <taxon>Pleosporineae</taxon>
        <taxon>Leptosphaeriaceae</taxon>
        <taxon>Plenodomus</taxon>
    </lineage>
</organism>
<dbReference type="Proteomes" id="UP000799423">
    <property type="component" value="Unassembled WGS sequence"/>
</dbReference>
<feature type="non-terminal residue" evidence="2">
    <location>
        <position position="232"/>
    </location>
</feature>
<dbReference type="OrthoDB" id="5953249at2759"/>
<dbReference type="PANTHER" id="PTHR28083:SF1">
    <property type="entry name" value="GOOD FOR FULL DBP5 ACTIVITY PROTEIN 2"/>
    <property type="match status" value="1"/>
</dbReference>
<dbReference type="PANTHER" id="PTHR28083">
    <property type="entry name" value="GOOD FOR FULL DBP5 ACTIVITY PROTEIN 2"/>
    <property type="match status" value="1"/>
</dbReference>